<name>A0A8J2YH63_9BACL</name>
<dbReference type="RefSeq" id="WP_188692946.1">
    <property type="nucleotide sequence ID" value="NZ_BMIR01000008.1"/>
</dbReference>
<dbReference type="AlphaFoldDB" id="A0A8J2YH63"/>
<evidence type="ECO:0000313" key="1">
    <source>
        <dbReference type="EMBL" id="GGE41114.1"/>
    </source>
</evidence>
<gene>
    <name evidence="1" type="ORF">GCM10011391_19840</name>
</gene>
<reference evidence="1" key="2">
    <citation type="submission" date="2020-09" db="EMBL/GenBank/DDBJ databases">
        <authorList>
            <person name="Sun Q."/>
            <person name="Zhou Y."/>
        </authorList>
    </citation>
    <scope>NUCLEOTIDE SEQUENCE</scope>
    <source>
        <strain evidence="1">CGMCC 1.15371</strain>
    </source>
</reference>
<evidence type="ECO:0000313" key="2">
    <source>
        <dbReference type="Proteomes" id="UP000628775"/>
    </source>
</evidence>
<evidence type="ECO:0008006" key="3">
    <source>
        <dbReference type="Google" id="ProtNLM"/>
    </source>
</evidence>
<accession>A0A8J2YH63</accession>
<protein>
    <recommendedName>
        <fullName evidence="3">Cytosolic protein</fullName>
    </recommendedName>
</protein>
<proteinExistence type="predicted"/>
<dbReference type="EMBL" id="BMIR01000008">
    <property type="protein sequence ID" value="GGE41114.1"/>
    <property type="molecule type" value="Genomic_DNA"/>
</dbReference>
<dbReference type="InterPro" id="IPR025953">
    <property type="entry name" value="YlbD_coat"/>
</dbReference>
<dbReference type="Pfam" id="PF14071">
    <property type="entry name" value="YlbD_coat"/>
    <property type="match status" value="1"/>
</dbReference>
<keyword evidence="2" id="KW-1185">Reference proteome</keyword>
<reference evidence="1" key="1">
    <citation type="journal article" date="2014" name="Int. J. Syst. Evol. Microbiol.">
        <title>Complete genome sequence of Corynebacterium casei LMG S-19264T (=DSM 44701T), isolated from a smear-ripened cheese.</title>
        <authorList>
            <consortium name="US DOE Joint Genome Institute (JGI-PGF)"/>
            <person name="Walter F."/>
            <person name="Albersmeier A."/>
            <person name="Kalinowski J."/>
            <person name="Ruckert C."/>
        </authorList>
    </citation>
    <scope>NUCLEOTIDE SEQUENCE</scope>
    <source>
        <strain evidence="1">CGMCC 1.15371</strain>
    </source>
</reference>
<sequence length="144" mass="16831">MVGKKSESVNAFKAFVKKHPELIKAVREQKRSWQDIFDEYVLFGEHHEVWKQYGITTEDEPRKKPKGANEIMRVLDFISNIDANEMQEHLNSFNGVLTNIQDLIVQFQPQSSQTEQQAYPFYNMTNGGQNTNNAFNPSPYFRRD</sequence>
<organism evidence="1 2">
    <name type="scientific">Pullulanibacillus camelliae</name>
    <dbReference type="NCBI Taxonomy" id="1707096"/>
    <lineage>
        <taxon>Bacteria</taxon>
        <taxon>Bacillati</taxon>
        <taxon>Bacillota</taxon>
        <taxon>Bacilli</taxon>
        <taxon>Bacillales</taxon>
        <taxon>Sporolactobacillaceae</taxon>
        <taxon>Pullulanibacillus</taxon>
    </lineage>
</organism>
<comment type="caution">
    <text evidence="1">The sequence shown here is derived from an EMBL/GenBank/DDBJ whole genome shotgun (WGS) entry which is preliminary data.</text>
</comment>
<dbReference type="Proteomes" id="UP000628775">
    <property type="component" value="Unassembled WGS sequence"/>
</dbReference>